<name>A0ACB9NBX7_BAUVA</name>
<comment type="caution">
    <text evidence="1">The sequence shown here is derived from an EMBL/GenBank/DDBJ whole genome shotgun (WGS) entry which is preliminary data.</text>
</comment>
<evidence type="ECO:0000313" key="1">
    <source>
        <dbReference type="EMBL" id="KAI4332195.1"/>
    </source>
</evidence>
<organism evidence="1 2">
    <name type="scientific">Bauhinia variegata</name>
    <name type="common">Purple orchid tree</name>
    <name type="synonym">Phanera variegata</name>
    <dbReference type="NCBI Taxonomy" id="167791"/>
    <lineage>
        <taxon>Eukaryota</taxon>
        <taxon>Viridiplantae</taxon>
        <taxon>Streptophyta</taxon>
        <taxon>Embryophyta</taxon>
        <taxon>Tracheophyta</taxon>
        <taxon>Spermatophyta</taxon>
        <taxon>Magnoliopsida</taxon>
        <taxon>eudicotyledons</taxon>
        <taxon>Gunneridae</taxon>
        <taxon>Pentapetalae</taxon>
        <taxon>rosids</taxon>
        <taxon>fabids</taxon>
        <taxon>Fabales</taxon>
        <taxon>Fabaceae</taxon>
        <taxon>Cercidoideae</taxon>
        <taxon>Cercideae</taxon>
        <taxon>Bauhiniinae</taxon>
        <taxon>Bauhinia</taxon>
    </lineage>
</organism>
<keyword evidence="2" id="KW-1185">Reference proteome</keyword>
<dbReference type="Proteomes" id="UP000828941">
    <property type="component" value="Chromosome 7"/>
</dbReference>
<accession>A0ACB9NBX7</accession>
<sequence length="267" mass="30645">MPFWFNFLTNHSKELLLYASVMMDKVWDERNRIAYASNSNPPDILRIAKSILVTYLKMKNKLLLDMQEVVDVIMCPDGWFKAYFDVAMNEKESWAAALLLNHGGNLIGARTRKLSTKFLLEQEALALELAVELACDVVPKSNICLLGDHERVIRLLQDYLNDKIDKAVWYLEPILMDVREKPGSMCDWEVKKIFRNINWLAYNATKWAASCNSEGDVLNSVPAIEVLSKMDFGSSFFTNDDDEHVHDSLLYNSDNEDDDDDDDEMDG</sequence>
<dbReference type="EMBL" id="CM039432">
    <property type="protein sequence ID" value="KAI4332195.1"/>
    <property type="molecule type" value="Genomic_DNA"/>
</dbReference>
<evidence type="ECO:0000313" key="2">
    <source>
        <dbReference type="Proteomes" id="UP000828941"/>
    </source>
</evidence>
<protein>
    <submittedName>
        <fullName evidence="1">Uncharacterized protein</fullName>
    </submittedName>
</protein>
<reference evidence="1 2" key="1">
    <citation type="journal article" date="2022" name="DNA Res.">
        <title>Chromosomal-level genome assembly of the orchid tree Bauhinia variegata (Leguminosae; Cercidoideae) supports the allotetraploid origin hypothesis of Bauhinia.</title>
        <authorList>
            <person name="Zhong Y."/>
            <person name="Chen Y."/>
            <person name="Zheng D."/>
            <person name="Pang J."/>
            <person name="Liu Y."/>
            <person name="Luo S."/>
            <person name="Meng S."/>
            <person name="Qian L."/>
            <person name="Wei D."/>
            <person name="Dai S."/>
            <person name="Zhou R."/>
        </authorList>
    </citation>
    <scope>NUCLEOTIDE SEQUENCE [LARGE SCALE GENOMIC DNA]</scope>
    <source>
        <strain evidence="1">BV-YZ2020</strain>
    </source>
</reference>
<proteinExistence type="predicted"/>
<gene>
    <name evidence="1" type="ORF">L6164_017125</name>
</gene>